<evidence type="ECO:0000313" key="2">
    <source>
        <dbReference type="EMBL" id="QWG15559.1"/>
    </source>
</evidence>
<evidence type="ECO:0000256" key="1">
    <source>
        <dbReference type="ARBA" id="ARBA00010552"/>
    </source>
</evidence>
<sequence length="131" mass="14137">MSREPLTLGKPFEKKVLFSLGVVSSGRMLHTAGITARDANGDLVGAGDMRAQVEQCFSNLGDVLEAASASFGDVVKYTIYTTDIALFDSTTRDIRFPYFVDRPASTLIEVSRLIDPGMLVEIEAIACLGES</sequence>
<dbReference type="SUPFAM" id="SSF55298">
    <property type="entry name" value="YjgF-like"/>
    <property type="match status" value="1"/>
</dbReference>
<dbReference type="GO" id="GO:0005829">
    <property type="term" value="C:cytosol"/>
    <property type="evidence" value="ECO:0007669"/>
    <property type="project" value="TreeGrafter"/>
</dbReference>
<reference evidence="2" key="1">
    <citation type="submission" date="2021-06" db="EMBL/GenBank/DDBJ databases">
        <title>Bradyrhizobium sp. S2-20-1 Genome sequencing.</title>
        <authorList>
            <person name="Jin L."/>
        </authorList>
    </citation>
    <scope>NUCLEOTIDE SEQUENCE</scope>
    <source>
        <strain evidence="2">S2-20-1</strain>
    </source>
</reference>
<dbReference type="RefSeq" id="WP_215624058.1">
    <property type="nucleotide sequence ID" value="NZ_CP076134.1"/>
</dbReference>
<evidence type="ECO:0000313" key="3">
    <source>
        <dbReference type="Proteomes" id="UP000680839"/>
    </source>
</evidence>
<dbReference type="PANTHER" id="PTHR11803:SF58">
    <property type="entry name" value="PROTEIN HMF1-RELATED"/>
    <property type="match status" value="1"/>
</dbReference>
<dbReference type="Gene3D" id="3.30.1330.40">
    <property type="entry name" value="RutC-like"/>
    <property type="match status" value="1"/>
</dbReference>
<dbReference type="Pfam" id="PF01042">
    <property type="entry name" value="Ribonuc_L-PSP"/>
    <property type="match status" value="1"/>
</dbReference>
<comment type="similarity">
    <text evidence="1">Belongs to the RutC family.</text>
</comment>
<dbReference type="AlphaFoldDB" id="A0A975NK54"/>
<dbReference type="PANTHER" id="PTHR11803">
    <property type="entry name" value="2-IMINOBUTANOATE/2-IMINOPROPANOATE DEAMINASE RIDA"/>
    <property type="match status" value="1"/>
</dbReference>
<name>A0A975NK54_9BRAD</name>
<proteinExistence type="inferred from homology"/>
<gene>
    <name evidence="2" type="ORF">KMZ29_13345</name>
</gene>
<dbReference type="InterPro" id="IPR035959">
    <property type="entry name" value="RutC-like_sf"/>
</dbReference>
<dbReference type="EMBL" id="CP076134">
    <property type="protein sequence ID" value="QWG15559.1"/>
    <property type="molecule type" value="Genomic_DNA"/>
</dbReference>
<dbReference type="Proteomes" id="UP000680839">
    <property type="component" value="Chromosome"/>
</dbReference>
<dbReference type="InterPro" id="IPR006175">
    <property type="entry name" value="YjgF/YER057c/UK114"/>
</dbReference>
<accession>A0A975NK54</accession>
<protein>
    <submittedName>
        <fullName evidence="2">RidA family protein</fullName>
    </submittedName>
</protein>
<dbReference type="GO" id="GO:0019239">
    <property type="term" value="F:deaminase activity"/>
    <property type="evidence" value="ECO:0007669"/>
    <property type="project" value="TreeGrafter"/>
</dbReference>
<organism evidence="2 3">
    <name type="scientific">Bradyrhizobium sediminis</name>
    <dbReference type="NCBI Taxonomy" id="2840469"/>
    <lineage>
        <taxon>Bacteria</taxon>
        <taxon>Pseudomonadati</taxon>
        <taxon>Pseudomonadota</taxon>
        <taxon>Alphaproteobacteria</taxon>
        <taxon>Hyphomicrobiales</taxon>
        <taxon>Nitrobacteraceae</taxon>
        <taxon>Bradyrhizobium</taxon>
    </lineage>
</organism>